<keyword evidence="4 6" id="KW-0472">Membrane</keyword>
<proteinExistence type="predicted"/>
<protein>
    <submittedName>
        <fullName evidence="8">TM2 domain-containing protein</fullName>
    </submittedName>
</protein>
<feature type="compositionally biased region" description="Pro residues" evidence="5">
    <location>
        <begin position="25"/>
        <end position="35"/>
    </location>
</feature>
<evidence type="ECO:0000256" key="6">
    <source>
        <dbReference type="SAM" id="Phobius"/>
    </source>
</evidence>
<keyword evidence="3 6" id="KW-1133">Transmembrane helix</keyword>
<keyword evidence="9" id="KW-1185">Reference proteome</keyword>
<dbReference type="RefSeq" id="WP_211429859.1">
    <property type="nucleotide sequence ID" value="NZ_CP072648.1"/>
</dbReference>
<feature type="transmembrane region" description="Helical" evidence="6">
    <location>
        <begin position="72"/>
        <end position="95"/>
    </location>
</feature>
<feature type="transmembrane region" description="Helical" evidence="6">
    <location>
        <begin position="46"/>
        <end position="65"/>
    </location>
</feature>
<feature type="domain" description="TM2" evidence="7">
    <location>
        <begin position="44"/>
        <end position="89"/>
    </location>
</feature>
<name>A0ABX8BAK1_9BACT</name>
<dbReference type="Pfam" id="PF05154">
    <property type="entry name" value="TM2"/>
    <property type="match status" value="1"/>
</dbReference>
<evidence type="ECO:0000256" key="1">
    <source>
        <dbReference type="ARBA" id="ARBA00004141"/>
    </source>
</evidence>
<dbReference type="InterPro" id="IPR007829">
    <property type="entry name" value="TM2"/>
</dbReference>
<evidence type="ECO:0000256" key="3">
    <source>
        <dbReference type="ARBA" id="ARBA00022989"/>
    </source>
</evidence>
<evidence type="ECO:0000256" key="5">
    <source>
        <dbReference type="SAM" id="MobiDB-lite"/>
    </source>
</evidence>
<evidence type="ECO:0000256" key="4">
    <source>
        <dbReference type="ARBA" id="ARBA00023136"/>
    </source>
</evidence>
<gene>
    <name evidence="8" type="ORF">J8C06_07500</name>
</gene>
<evidence type="ECO:0000256" key="2">
    <source>
        <dbReference type="ARBA" id="ARBA00022692"/>
    </source>
</evidence>
<keyword evidence="2 6" id="KW-0812">Transmembrane</keyword>
<comment type="subcellular location">
    <subcellularLocation>
        <location evidence="1">Membrane</location>
        <topology evidence="1">Multi-pass membrane protein</topology>
    </subcellularLocation>
</comment>
<organism evidence="8 9">
    <name type="scientific">Chloracidobacterium validum</name>
    <dbReference type="NCBI Taxonomy" id="2821543"/>
    <lineage>
        <taxon>Bacteria</taxon>
        <taxon>Pseudomonadati</taxon>
        <taxon>Acidobacteriota</taxon>
        <taxon>Terriglobia</taxon>
        <taxon>Terriglobales</taxon>
        <taxon>Acidobacteriaceae</taxon>
        <taxon>Chloracidobacterium</taxon>
    </lineage>
</organism>
<evidence type="ECO:0000259" key="7">
    <source>
        <dbReference type="Pfam" id="PF05154"/>
    </source>
</evidence>
<evidence type="ECO:0000313" key="8">
    <source>
        <dbReference type="EMBL" id="QUW03969.1"/>
    </source>
</evidence>
<evidence type="ECO:0000313" key="9">
    <source>
        <dbReference type="Proteomes" id="UP000676506"/>
    </source>
</evidence>
<feature type="region of interest" description="Disordered" evidence="5">
    <location>
        <begin position="16"/>
        <end position="38"/>
    </location>
</feature>
<accession>A0ABX8BAK1</accession>
<reference evidence="8 9" key="1">
    <citation type="submission" date="2021-03" db="EMBL/GenBank/DDBJ databases">
        <title>Genomic and phenotypic characterization of Chloracidobacterium isolates provides evidence for multiple species.</title>
        <authorList>
            <person name="Saini M.K."/>
            <person name="Costas A.M.G."/>
            <person name="Tank M."/>
            <person name="Bryant D.A."/>
        </authorList>
    </citation>
    <scope>NUCLEOTIDE SEQUENCE [LARGE SCALE GENOMIC DNA]</scope>
    <source>
        <strain evidence="8 9">BV2-C</strain>
    </source>
</reference>
<dbReference type="Proteomes" id="UP000676506">
    <property type="component" value="Chromosome 1"/>
</dbReference>
<dbReference type="EMBL" id="CP072648">
    <property type="protein sequence ID" value="QUW03969.1"/>
    <property type="molecule type" value="Genomic_DNA"/>
</dbReference>
<sequence>MLTGSRTAFDLNVFSSPYGGQTPPSYQPAPYPPSAGGPVPGADKKIPAAICAILLGALGVHKFILGYTTEGLIMLGITILTCGFGAMISSVIGLVEGIMYLTKSDQEFVATYVQGRRGWF</sequence>